<dbReference type="PANTHER" id="PTHR30146">
    <property type="entry name" value="LACI-RELATED TRANSCRIPTIONAL REPRESSOR"/>
    <property type="match status" value="1"/>
</dbReference>
<dbReference type="SUPFAM" id="SSF53822">
    <property type="entry name" value="Periplasmic binding protein-like I"/>
    <property type="match status" value="1"/>
</dbReference>
<keyword evidence="2" id="KW-0238">DNA-binding</keyword>
<dbReference type="InterPro" id="IPR046335">
    <property type="entry name" value="LacI/GalR-like_sensor"/>
</dbReference>
<proteinExistence type="predicted"/>
<feature type="domain" description="HTH lacI-type" evidence="5">
    <location>
        <begin position="3"/>
        <end position="54"/>
    </location>
</feature>
<evidence type="ECO:0000313" key="6">
    <source>
        <dbReference type="EMBL" id="KFI72301.1"/>
    </source>
</evidence>
<evidence type="ECO:0000313" key="7">
    <source>
        <dbReference type="Proteomes" id="UP000029014"/>
    </source>
</evidence>
<dbReference type="STRING" id="1693.BMIN_0193"/>
<keyword evidence="1" id="KW-0805">Transcription regulation</keyword>
<feature type="region of interest" description="Disordered" evidence="4">
    <location>
        <begin position="332"/>
        <end position="352"/>
    </location>
</feature>
<keyword evidence="7" id="KW-1185">Reference proteome</keyword>
<dbReference type="SMART" id="SM00354">
    <property type="entry name" value="HTH_LACI"/>
    <property type="match status" value="1"/>
</dbReference>
<protein>
    <submittedName>
        <fullName evidence="6">LacI family transcriptional regulator</fullName>
    </submittedName>
</protein>
<dbReference type="CDD" id="cd01392">
    <property type="entry name" value="HTH_LacI"/>
    <property type="match status" value="1"/>
</dbReference>
<dbReference type="Gene3D" id="1.10.260.40">
    <property type="entry name" value="lambda repressor-like DNA-binding domains"/>
    <property type="match status" value="1"/>
</dbReference>
<dbReference type="PROSITE" id="PS00356">
    <property type="entry name" value="HTH_LACI_1"/>
    <property type="match status" value="1"/>
</dbReference>
<dbReference type="PROSITE" id="PS50932">
    <property type="entry name" value="HTH_LACI_2"/>
    <property type="match status" value="1"/>
</dbReference>
<dbReference type="InterPro" id="IPR010982">
    <property type="entry name" value="Lambda_DNA-bd_dom_sf"/>
</dbReference>
<evidence type="ECO:0000256" key="2">
    <source>
        <dbReference type="ARBA" id="ARBA00023125"/>
    </source>
</evidence>
<dbReference type="InterPro" id="IPR000843">
    <property type="entry name" value="HTH_LacI"/>
</dbReference>
<dbReference type="GO" id="GO:0003700">
    <property type="term" value="F:DNA-binding transcription factor activity"/>
    <property type="evidence" value="ECO:0007669"/>
    <property type="project" value="TreeGrafter"/>
</dbReference>
<dbReference type="eggNOG" id="COG1609">
    <property type="taxonomic scope" value="Bacteria"/>
</dbReference>
<evidence type="ECO:0000256" key="1">
    <source>
        <dbReference type="ARBA" id="ARBA00023015"/>
    </source>
</evidence>
<dbReference type="InterPro" id="IPR028082">
    <property type="entry name" value="Peripla_BP_I"/>
</dbReference>
<name>A0A087BMQ1_9BIFI</name>
<dbReference type="Pfam" id="PF13377">
    <property type="entry name" value="Peripla_BP_3"/>
    <property type="match status" value="1"/>
</dbReference>
<comment type="caution">
    <text evidence="6">The sequence shown here is derived from an EMBL/GenBank/DDBJ whole genome shotgun (WGS) entry which is preliminary data.</text>
</comment>
<dbReference type="Pfam" id="PF00356">
    <property type="entry name" value="LacI"/>
    <property type="match status" value="1"/>
</dbReference>
<evidence type="ECO:0000259" key="5">
    <source>
        <dbReference type="PROSITE" id="PS50932"/>
    </source>
</evidence>
<reference evidence="6 7" key="1">
    <citation type="submission" date="2014-03" db="EMBL/GenBank/DDBJ databases">
        <title>Genomics of Bifidobacteria.</title>
        <authorList>
            <person name="Ventura M."/>
            <person name="Milani C."/>
            <person name="Lugli G.A."/>
        </authorList>
    </citation>
    <scope>NUCLEOTIDE SEQUENCE [LARGE SCALE GENOMIC DNA]</scope>
    <source>
        <strain evidence="6 7">LMG 11592</strain>
    </source>
</reference>
<sequence length="352" mass="38390">MTARLTELAQRTGVSITTISRVLNNKEGVADETRDKVLKALDEMGYERPRRLRKQSQGFVGIIVPDLDTPVFASFAQFMSGALARYDLIPVICTRNSAGLTEDDYVSTLLDRRVSGIIFVAGHHAESGSDPSRYQRLLENRLPIILVNGYIPNVKASFVSDDDETGTRLAVSHLASLGHTRIGLALGPRMLVPMLRREKTFRTLMRSRFGTPDDQILVESSLLSIEGGQSAAQSLIEQGCTGIICGSDAMAFGAIQEANRQGLGVPRDISIIGYDDSPLMRFVHPSLTTIRQSTLGISQAAVDFLVNAMRSGDLGSGKEMLFRPELVMRASAGNVQRRTPGARPYSPGKNPR</sequence>
<evidence type="ECO:0000256" key="4">
    <source>
        <dbReference type="SAM" id="MobiDB-lite"/>
    </source>
</evidence>
<dbReference type="Gene3D" id="3.40.50.2300">
    <property type="match status" value="2"/>
</dbReference>
<accession>A0A087BMQ1</accession>
<dbReference type="GO" id="GO:0000976">
    <property type="term" value="F:transcription cis-regulatory region binding"/>
    <property type="evidence" value="ECO:0007669"/>
    <property type="project" value="TreeGrafter"/>
</dbReference>
<gene>
    <name evidence="6" type="ORF">BMIN_0193</name>
</gene>
<dbReference type="Proteomes" id="UP000029014">
    <property type="component" value="Unassembled WGS sequence"/>
</dbReference>
<keyword evidence="3" id="KW-0804">Transcription</keyword>
<dbReference type="SUPFAM" id="SSF47413">
    <property type="entry name" value="lambda repressor-like DNA-binding domains"/>
    <property type="match status" value="1"/>
</dbReference>
<dbReference type="EMBL" id="JGZD01000009">
    <property type="protein sequence ID" value="KFI72301.1"/>
    <property type="molecule type" value="Genomic_DNA"/>
</dbReference>
<dbReference type="RefSeq" id="WP_022860949.1">
    <property type="nucleotide sequence ID" value="NZ_JGZD01000009.1"/>
</dbReference>
<organism evidence="6 7">
    <name type="scientific">Bifidobacterium minimum</name>
    <dbReference type="NCBI Taxonomy" id="1693"/>
    <lineage>
        <taxon>Bacteria</taxon>
        <taxon>Bacillati</taxon>
        <taxon>Actinomycetota</taxon>
        <taxon>Actinomycetes</taxon>
        <taxon>Bifidobacteriales</taxon>
        <taxon>Bifidobacteriaceae</taxon>
        <taxon>Bifidobacterium</taxon>
    </lineage>
</organism>
<dbReference type="PANTHER" id="PTHR30146:SF153">
    <property type="entry name" value="LACTOSE OPERON REPRESSOR"/>
    <property type="match status" value="1"/>
</dbReference>
<evidence type="ECO:0000256" key="3">
    <source>
        <dbReference type="ARBA" id="ARBA00023163"/>
    </source>
</evidence>
<dbReference type="AlphaFoldDB" id="A0A087BMQ1"/>